<dbReference type="AlphaFoldDB" id="A0A5B7I554"/>
<dbReference type="Proteomes" id="UP000324222">
    <property type="component" value="Unassembled WGS sequence"/>
</dbReference>
<dbReference type="EMBL" id="VSRR010042348">
    <property type="protein sequence ID" value="MPC75998.1"/>
    <property type="molecule type" value="Genomic_DNA"/>
</dbReference>
<feature type="region of interest" description="Disordered" evidence="1">
    <location>
        <begin position="30"/>
        <end position="52"/>
    </location>
</feature>
<accession>A0A5B7I554</accession>
<organism evidence="2 3">
    <name type="scientific">Portunus trituberculatus</name>
    <name type="common">Swimming crab</name>
    <name type="synonym">Neptunus trituberculatus</name>
    <dbReference type="NCBI Taxonomy" id="210409"/>
    <lineage>
        <taxon>Eukaryota</taxon>
        <taxon>Metazoa</taxon>
        <taxon>Ecdysozoa</taxon>
        <taxon>Arthropoda</taxon>
        <taxon>Crustacea</taxon>
        <taxon>Multicrustacea</taxon>
        <taxon>Malacostraca</taxon>
        <taxon>Eumalacostraca</taxon>
        <taxon>Eucarida</taxon>
        <taxon>Decapoda</taxon>
        <taxon>Pleocyemata</taxon>
        <taxon>Brachyura</taxon>
        <taxon>Eubrachyura</taxon>
        <taxon>Portunoidea</taxon>
        <taxon>Portunidae</taxon>
        <taxon>Portuninae</taxon>
        <taxon>Portunus</taxon>
    </lineage>
</organism>
<comment type="caution">
    <text evidence="2">The sequence shown here is derived from an EMBL/GenBank/DDBJ whole genome shotgun (WGS) entry which is preliminary data.</text>
</comment>
<protein>
    <submittedName>
        <fullName evidence="2">Uncharacterized protein</fullName>
    </submittedName>
</protein>
<proteinExistence type="predicted"/>
<keyword evidence="3" id="KW-1185">Reference proteome</keyword>
<reference evidence="2 3" key="1">
    <citation type="submission" date="2019-05" db="EMBL/GenBank/DDBJ databases">
        <title>Another draft genome of Portunus trituberculatus and its Hox gene families provides insights of decapod evolution.</title>
        <authorList>
            <person name="Jeong J.-H."/>
            <person name="Song I."/>
            <person name="Kim S."/>
            <person name="Choi T."/>
            <person name="Kim D."/>
            <person name="Ryu S."/>
            <person name="Kim W."/>
        </authorList>
    </citation>
    <scope>NUCLEOTIDE SEQUENCE [LARGE SCALE GENOMIC DNA]</scope>
    <source>
        <tissue evidence="2">Muscle</tissue>
    </source>
</reference>
<gene>
    <name evidence="2" type="ORF">E2C01_070399</name>
</gene>
<name>A0A5B7I554_PORTR</name>
<evidence type="ECO:0000313" key="3">
    <source>
        <dbReference type="Proteomes" id="UP000324222"/>
    </source>
</evidence>
<evidence type="ECO:0000256" key="1">
    <source>
        <dbReference type="SAM" id="MobiDB-lite"/>
    </source>
</evidence>
<evidence type="ECO:0000313" key="2">
    <source>
        <dbReference type="EMBL" id="MPC75998.1"/>
    </source>
</evidence>
<sequence>MATSPHLARCCVRCFKAPDSEAVQLRAGGGRGLGTEGWERKPPTLPLTHSGECPWEGGGMGSASGRCPPHTLPGTRTPDAKCCCDCCDAEHHHHHRLAGCMFGPRSARVRLGSVSHQGCTNDLPSPLRNPE</sequence>